<dbReference type="OrthoDB" id="2087996at2"/>
<reference evidence="1 2" key="1">
    <citation type="submission" date="2018-03" db="EMBL/GenBank/DDBJ databases">
        <title>Genome sequence of Clostridium vincentii DSM 10228.</title>
        <authorList>
            <person name="Poehlein A."/>
            <person name="Daniel R."/>
        </authorList>
    </citation>
    <scope>NUCLEOTIDE SEQUENCE [LARGE SCALE GENOMIC DNA]</scope>
    <source>
        <strain evidence="1 2">DSM 10228</strain>
    </source>
</reference>
<dbReference type="AlphaFoldDB" id="A0A2T0BCT2"/>
<dbReference type="RefSeq" id="WP_106060251.1">
    <property type="nucleotide sequence ID" value="NZ_PVXQ01000025.1"/>
</dbReference>
<name>A0A2T0BCT2_9CLOT</name>
<dbReference type="Gene3D" id="1.20.1260.10">
    <property type="match status" value="1"/>
</dbReference>
<dbReference type="Proteomes" id="UP000239471">
    <property type="component" value="Unassembled WGS sequence"/>
</dbReference>
<comment type="caution">
    <text evidence="1">The sequence shown here is derived from an EMBL/GenBank/DDBJ whole genome shotgun (WGS) entry which is preliminary data.</text>
</comment>
<gene>
    <name evidence="1" type="ORF">CLVI_23000</name>
</gene>
<dbReference type="SUPFAM" id="SSF47240">
    <property type="entry name" value="Ferritin-like"/>
    <property type="match status" value="1"/>
</dbReference>
<dbReference type="EMBL" id="PVXQ01000025">
    <property type="protein sequence ID" value="PRR81691.1"/>
    <property type="molecule type" value="Genomic_DNA"/>
</dbReference>
<proteinExistence type="predicted"/>
<sequence length="146" mass="17314">MNLGECFLELAKNEEDSGNLYKEFATTCSGKLKSICIKFSKEEHNAGILKLSKNIKSKDKQLNEDLNDFFKEQTNYIKIKHQNINFVTEKDFFIFVLQMEKNSIKIYTKLLSMFKIDSDEFKIFEKLLNEEKRHMIYILSQIHKLN</sequence>
<evidence type="ECO:0000313" key="1">
    <source>
        <dbReference type="EMBL" id="PRR81691.1"/>
    </source>
</evidence>
<keyword evidence="2" id="KW-1185">Reference proteome</keyword>
<protein>
    <submittedName>
        <fullName evidence="1">Uncharacterized protein</fullName>
    </submittedName>
</protein>
<accession>A0A2T0BCT2</accession>
<evidence type="ECO:0000313" key="2">
    <source>
        <dbReference type="Proteomes" id="UP000239471"/>
    </source>
</evidence>
<dbReference type="InterPro" id="IPR012347">
    <property type="entry name" value="Ferritin-like"/>
</dbReference>
<organism evidence="1 2">
    <name type="scientific">Clostridium vincentii</name>
    <dbReference type="NCBI Taxonomy" id="52704"/>
    <lineage>
        <taxon>Bacteria</taxon>
        <taxon>Bacillati</taxon>
        <taxon>Bacillota</taxon>
        <taxon>Clostridia</taxon>
        <taxon>Eubacteriales</taxon>
        <taxon>Clostridiaceae</taxon>
        <taxon>Clostridium</taxon>
    </lineage>
</organism>
<dbReference type="InterPro" id="IPR009078">
    <property type="entry name" value="Ferritin-like_SF"/>
</dbReference>